<dbReference type="Gene3D" id="1.10.10.10">
    <property type="entry name" value="Winged helix-like DNA-binding domain superfamily/Winged helix DNA-binding domain"/>
    <property type="match status" value="1"/>
</dbReference>
<proteinExistence type="predicted"/>
<dbReference type="GO" id="GO:0003700">
    <property type="term" value="F:DNA-binding transcription factor activity"/>
    <property type="evidence" value="ECO:0007669"/>
    <property type="project" value="InterPro"/>
</dbReference>
<dbReference type="Proteomes" id="UP000287171">
    <property type="component" value="Unassembled WGS sequence"/>
</dbReference>
<keyword evidence="7" id="KW-1185">Reference proteome</keyword>
<dbReference type="Pfam" id="PF07729">
    <property type="entry name" value="FCD"/>
    <property type="match status" value="1"/>
</dbReference>
<organism evidence="6 7">
    <name type="scientific">Dictyobacter alpinus</name>
    <dbReference type="NCBI Taxonomy" id="2014873"/>
    <lineage>
        <taxon>Bacteria</taxon>
        <taxon>Bacillati</taxon>
        <taxon>Chloroflexota</taxon>
        <taxon>Ktedonobacteria</taxon>
        <taxon>Ktedonobacterales</taxon>
        <taxon>Dictyobacteraceae</taxon>
        <taxon>Dictyobacter</taxon>
    </lineage>
</organism>
<accession>A0A402BDQ0</accession>
<dbReference type="GO" id="GO:0003677">
    <property type="term" value="F:DNA binding"/>
    <property type="evidence" value="ECO:0007669"/>
    <property type="project" value="UniProtKB-KW"/>
</dbReference>
<dbReference type="CDD" id="cd07377">
    <property type="entry name" value="WHTH_GntR"/>
    <property type="match status" value="1"/>
</dbReference>
<dbReference type="InterPro" id="IPR011711">
    <property type="entry name" value="GntR_C"/>
</dbReference>
<dbReference type="SMART" id="SM00345">
    <property type="entry name" value="HTH_GNTR"/>
    <property type="match status" value="1"/>
</dbReference>
<keyword evidence="2" id="KW-0238">DNA-binding</keyword>
<dbReference type="InterPro" id="IPR036390">
    <property type="entry name" value="WH_DNA-bd_sf"/>
</dbReference>
<dbReference type="InterPro" id="IPR036388">
    <property type="entry name" value="WH-like_DNA-bd_sf"/>
</dbReference>
<evidence type="ECO:0000256" key="4">
    <source>
        <dbReference type="SAM" id="MobiDB-lite"/>
    </source>
</evidence>
<evidence type="ECO:0000259" key="5">
    <source>
        <dbReference type="PROSITE" id="PS50949"/>
    </source>
</evidence>
<feature type="compositionally biased region" description="Polar residues" evidence="4">
    <location>
        <begin position="258"/>
        <end position="269"/>
    </location>
</feature>
<evidence type="ECO:0000256" key="1">
    <source>
        <dbReference type="ARBA" id="ARBA00023015"/>
    </source>
</evidence>
<dbReference type="PROSITE" id="PS50949">
    <property type="entry name" value="HTH_GNTR"/>
    <property type="match status" value="1"/>
</dbReference>
<comment type="caution">
    <text evidence="6">The sequence shown here is derived from an EMBL/GenBank/DDBJ whole genome shotgun (WGS) entry which is preliminary data.</text>
</comment>
<dbReference type="SUPFAM" id="SSF48008">
    <property type="entry name" value="GntR ligand-binding domain-like"/>
    <property type="match status" value="1"/>
</dbReference>
<dbReference type="AlphaFoldDB" id="A0A402BDQ0"/>
<dbReference type="InterPro" id="IPR000524">
    <property type="entry name" value="Tscrpt_reg_HTH_GntR"/>
</dbReference>
<evidence type="ECO:0000256" key="2">
    <source>
        <dbReference type="ARBA" id="ARBA00023125"/>
    </source>
</evidence>
<gene>
    <name evidence="6" type="primary">pdhR</name>
    <name evidence="6" type="ORF">KDA_49880</name>
</gene>
<dbReference type="EMBL" id="BIFT01000002">
    <property type="protein sequence ID" value="GCE29504.1"/>
    <property type="molecule type" value="Genomic_DNA"/>
</dbReference>
<dbReference type="PRINTS" id="PR00035">
    <property type="entry name" value="HTHGNTR"/>
</dbReference>
<protein>
    <submittedName>
        <fullName evidence="6">GntR family transcriptional regulator</fullName>
    </submittedName>
</protein>
<dbReference type="InterPro" id="IPR008920">
    <property type="entry name" value="TF_FadR/GntR_C"/>
</dbReference>
<dbReference type="Gene3D" id="1.20.120.530">
    <property type="entry name" value="GntR ligand-binding domain-like"/>
    <property type="match status" value="1"/>
</dbReference>
<evidence type="ECO:0000256" key="3">
    <source>
        <dbReference type="ARBA" id="ARBA00023163"/>
    </source>
</evidence>
<evidence type="ECO:0000313" key="6">
    <source>
        <dbReference type="EMBL" id="GCE29504.1"/>
    </source>
</evidence>
<feature type="region of interest" description="Disordered" evidence="4">
    <location>
        <begin position="249"/>
        <end position="269"/>
    </location>
</feature>
<keyword evidence="1" id="KW-0805">Transcription regulation</keyword>
<dbReference type="PANTHER" id="PTHR43537:SF5">
    <property type="entry name" value="UXU OPERON TRANSCRIPTIONAL REGULATOR"/>
    <property type="match status" value="1"/>
</dbReference>
<dbReference type="Pfam" id="PF00392">
    <property type="entry name" value="GntR"/>
    <property type="match status" value="1"/>
</dbReference>
<reference evidence="7" key="1">
    <citation type="submission" date="2018-12" db="EMBL/GenBank/DDBJ databases">
        <title>Tengunoibacter tsumagoiensis gen. nov., sp. nov., Dictyobacter kobayashii sp. nov., D. alpinus sp. nov., and D. joshuensis sp. nov. and description of Dictyobacteraceae fam. nov. within the order Ktedonobacterales isolated from Tengu-no-mugimeshi.</title>
        <authorList>
            <person name="Wang C.M."/>
            <person name="Zheng Y."/>
            <person name="Sakai Y."/>
            <person name="Toyoda A."/>
            <person name="Minakuchi Y."/>
            <person name="Abe K."/>
            <person name="Yokota A."/>
            <person name="Yabe S."/>
        </authorList>
    </citation>
    <scope>NUCLEOTIDE SEQUENCE [LARGE SCALE GENOMIC DNA]</scope>
    <source>
        <strain evidence="7">Uno16</strain>
    </source>
</reference>
<evidence type="ECO:0000313" key="7">
    <source>
        <dbReference type="Proteomes" id="UP000287171"/>
    </source>
</evidence>
<dbReference type="SMART" id="SM00895">
    <property type="entry name" value="FCD"/>
    <property type="match status" value="1"/>
</dbReference>
<sequence>MKESMKPTAKPAYYQPAYQTVAAKITEFIDVHKLKAGDRLPTEQQLCLQLGVSRTVVREAIKVLVTTGQVFARKGSGLYVADALPAHAATIASIDIPLSIEPSQMHHLFEFRKLLEIHAAGLAAEQITYREVRAIEELLARHKESAEQMDLVEFDRTDNAFHQTIAQATRNPFLIASISKVTQLQSWAIHIILAGITPGSLRLAVEQHHEIFEAITRSNRDAATQAMRTHIQTVEECYEQEVRRRLHASNLAPDASPHSPTNNSETEAQ</sequence>
<dbReference type="SUPFAM" id="SSF46785">
    <property type="entry name" value="Winged helix' DNA-binding domain"/>
    <property type="match status" value="1"/>
</dbReference>
<name>A0A402BDQ0_9CHLR</name>
<keyword evidence="3" id="KW-0804">Transcription</keyword>
<dbReference type="PANTHER" id="PTHR43537">
    <property type="entry name" value="TRANSCRIPTIONAL REGULATOR, GNTR FAMILY"/>
    <property type="match status" value="1"/>
</dbReference>
<feature type="domain" description="HTH gntR-type" evidence="5">
    <location>
        <begin position="15"/>
        <end position="83"/>
    </location>
</feature>